<evidence type="ECO:0000256" key="1">
    <source>
        <dbReference type="ARBA" id="ARBA00004141"/>
    </source>
</evidence>
<gene>
    <name evidence="7" type="ORF">MONBRDRAFT_27895</name>
</gene>
<dbReference type="RefSeq" id="XP_001748331.1">
    <property type="nucleotide sequence ID" value="XM_001748279.1"/>
</dbReference>
<keyword evidence="4 6" id="KW-0472">Membrane</keyword>
<keyword evidence="8" id="KW-1185">Reference proteome</keyword>
<dbReference type="AlphaFoldDB" id="A9V6S6"/>
<evidence type="ECO:0000256" key="2">
    <source>
        <dbReference type="ARBA" id="ARBA00022692"/>
    </source>
</evidence>
<feature type="region of interest" description="Disordered" evidence="5">
    <location>
        <begin position="106"/>
        <end position="137"/>
    </location>
</feature>
<feature type="transmembrane region" description="Helical" evidence="6">
    <location>
        <begin position="6"/>
        <end position="28"/>
    </location>
</feature>
<evidence type="ECO:0000256" key="4">
    <source>
        <dbReference type="ARBA" id="ARBA00023136"/>
    </source>
</evidence>
<dbReference type="PANTHER" id="PTHR11040">
    <property type="entry name" value="ZINC/IRON TRANSPORTER"/>
    <property type="match status" value="1"/>
</dbReference>
<protein>
    <recommendedName>
        <fullName evidence="9">Zinc/iron permease</fullName>
    </recommendedName>
</protein>
<dbReference type="PANTHER" id="PTHR11040:SF44">
    <property type="entry name" value="PROTEIN ZNTC-RELATED"/>
    <property type="match status" value="1"/>
</dbReference>
<dbReference type="KEGG" id="mbr:MONBRDRAFT_27895"/>
<keyword evidence="2 6" id="KW-0812">Transmembrane</keyword>
<feature type="region of interest" description="Disordered" evidence="5">
    <location>
        <begin position="155"/>
        <end position="178"/>
    </location>
</feature>
<dbReference type="InParanoid" id="A9V6S6"/>
<dbReference type="Proteomes" id="UP000001357">
    <property type="component" value="Unassembled WGS sequence"/>
</dbReference>
<dbReference type="Pfam" id="PF02535">
    <property type="entry name" value="Zip"/>
    <property type="match status" value="1"/>
</dbReference>
<feature type="transmembrane region" description="Helical" evidence="6">
    <location>
        <begin position="71"/>
        <end position="97"/>
    </location>
</feature>
<dbReference type="GeneID" id="5893686"/>
<dbReference type="GO" id="GO:0016020">
    <property type="term" value="C:membrane"/>
    <property type="evidence" value="ECO:0007669"/>
    <property type="project" value="UniProtKB-SubCell"/>
</dbReference>
<proteinExistence type="predicted"/>
<accession>A9V6S6</accession>
<evidence type="ECO:0000256" key="6">
    <source>
        <dbReference type="SAM" id="Phobius"/>
    </source>
</evidence>
<keyword evidence="3 6" id="KW-1133">Transmembrane helix</keyword>
<evidence type="ECO:0000256" key="3">
    <source>
        <dbReference type="ARBA" id="ARBA00022989"/>
    </source>
</evidence>
<evidence type="ECO:0000256" key="5">
    <source>
        <dbReference type="SAM" id="MobiDB-lite"/>
    </source>
</evidence>
<organism evidence="7 8">
    <name type="scientific">Monosiga brevicollis</name>
    <name type="common">Choanoflagellate</name>
    <dbReference type="NCBI Taxonomy" id="81824"/>
    <lineage>
        <taxon>Eukaryota</taxon>
        <taxon>Choanoflagellata</taxon>
        <taxon>Craspedida</taxon>
        <taxon>Salpingoecidae</taxon>
        <taxon>Monosiga</taxon>
    </lineage>
</organism>
<evidence type="ECO:0000313" key="8">
    <source>
        <dbReference type="Proteomes" id="UP000001357"/>
    </source>
</evidence>
<dbReference type="GO" id="GO:0046873">
    <property type="term" value="F:metal ion transmembrane transporter activity"/>
    <property type="evidence" value="ECO:0007669"/>
    <property type="project" value="InterPro"/>
</dbReference>
<dbReference type="InterPro" id="IPR003689">
    <property type="entry name" value="ZIP"/>
</dbReference>
<feature type="transmembrane region" description="Helical" evidence="6">
    <location>
        <begin position="40"/>
        <end position="59"/>
    </location>
</feature>
<name>A9V6S6_MONBE</name>
<sequence length="178" mass="18728">MRHGLQYIAIPTVLVAGLIGAFLPRVIVSQADHAGRVLQLGTALAAGVFLTAGLVHLLPDALSQDPSLDEHYPFVFLATTLGFVLVLAIDLIAFIVVDADNNNNNPDISPLPTACGSPRSGSKLSSDMEGPMSDPLLTESSTLLPAHNCNVNELSCSRPRGMSSTSTRQLHTTGCRAV</sequence>
<dbReference type="EMBL" id="CH991563">
    <property type="protein sequence ID" value="EDQ86786.1"/>
    <property type="molecule type" value="Genomic_DNA"/>
</dbReference>
<comment type="subcellular location">
    <subcellularLocation>
        <location evidence="1">Membrane</location>
        <topology evidence="1">Multi-pass membrane protein</topology>
    </subcellularLocation>
</comment>
<evidence type="ECO:0000313" key="7">
    <source>
        <dbReference type="EMBL" id="EDQ86786.1"/>
    </source>
</evidence>
<reference evidence="7 8" key="1">
    <citation type="journal article" date="2008" name="Nature">
        <title>The genome of the choanoflagellate Monosiga brevicollis and the origin of metazoans.</title>
        <authorList>
            <consortium name="JGI Sequencing"/>
            <person name="King N."/>
            <person name="Westbrook M.J."/>
            <person name="Young S.L."/>
            <person name="Kuo A."/>
            <person name="Abedin M."/>
            <person name="Chapman J."/>
            <person name="Fairclough S."/>
            <person name="Hellsten U."/>
            <person name="Isogai Y."/>
            <person name="Letunic I."/>
            <person name="Marr M."/>
            <person name="Pincus D."/>
            <person name="Putnam N."/>
            <person name="Rokas A."/>
            <person name="Wright K.J."/>
            <person name="Zuzow R."/>
            <person name="Dirks W."/>
            <person name="Good M."/>
            <person name="Goodstein D."/>
            <person name="Lemons D."/>
            <person name="Li W."/>
            <person name="Lyons J.B."/>
            <person name="Morris A."/>
            <person name="Nichols S."/>
            <person name="Richter D.J."/>
            <person name="Salamov A."/>
            <person name="Bork P."/>
            <person name="Lim W.A."/>
            <person name="Manning G."/>
            <person name="Miller W.T."/>
            <person name="McGinnis W."/>
            <person name="Shapiro H."/>
            <person name="Tjian R."/>
            <person name="Grigoriev I.V."/>
            <person name="Rokhsar D."/>
        </authorList>
    </citation>
    <scope>NUCLEOTIDE SEQUENCE [LARGE SCALE GENOMIC DNA]</scope>
    <source>
        <strain evidence="8">MX1 / ATCC 50154</strain>
    </source>
</reference>
<feature type="compositionally biased region" description="Polar residues" evidence="5">
    <location>
        <begin position="162"/>
        <end position="172"/>
    </location>
</feature>
<evidence type="ECO:0008006" key="9">
    <source>
        <dbReference type="Google" id="ProtNLM"/>
    </source>
</evidence>